<dbReference type="PANTHER" id="PTHR11361">
    <property type="entry name" value="DNA MISMATCH REPAIR PROTEIN MUTS FAMILY MEMBER"/>
    <property type="match status" value="1"/>
</dbReference>
<dbReference type="Pfam" id="PF00488">
    <property type="entry name" value="MutS_V"/>
    <property type="match status" value="1"/>
</dbReference>
<evidence type="ECO:0000259" key="4">
    <source>
        <dbReference type="SMART" id="SM00534"/>
    </source>
</evidence>
<keyword evidence="2" id="KW-0067">ATP-binding</keyword>
<dbReference type="SMART" id="SM00534">
    <property type="entry name" value="MUTSac"/>
    <property type="match status" value="1"/>
</dbReference>
<keyword evidence="1" id="KW-0547">Nucleotide-binding</keyword>
<dbReference type="Proteomes" id="UP000306441">
    <property type="component" value="Unassembled WGS sequence"/>
</dbReference>
<dbReference type="Gene3D" id="3.40.50.300">
    <property type="entry name" value="P-loop containing nucleotide triphosphate hydrolases"/>
    <property type="match status" value="1"/>
</dbReference>
<evidence type="ECO:0000313" key="5">
    <source>
        <dbReference type="EMBL" id="THF58563.1"/>
    </source>
</evidence>
<dbReference type="InterPro" id="IPR027417">
    <property type="entry name" value="P-loop_NTPase"/>
</dbReference>
<dbReference type="InterPro" id="IPR045076">
    <property type="entry name" value="MutS"/>
</dbReference>
<dbReference type="SUPFAM" id="SSF52540">
    <property type="entry name" value="P-loop containing nucleoside triphosphate hydrolases"/>
    <property type="match status" value="1"/>
</dbReference>
<reference evidence="5 6" key="1">
    <citation type="submission" date="2019-04" db="EMBL/GenBank/DDBJ databases">
        <title>Mesorhizobium composti sp. nov., isolated from compost.</title>
        <authorList>
            <person name="Lin S.-Y."/>
            <person name="Hameed A."/>
            <person name="Hsieh Y.-T."/>
            <person name="Young C.-C."/>
        </authorList>
    </citation>
    <scope>NUCLEOTIDE SEQUENCE [LARGE SCALE GENOMIC DNA]</scope>
    <source>
        <strain evidence="5 6">CC-YTH430</strain>
    </source>
</reference>
<evidence type="ECO:0000256" key="2">
    <source>
        <dbReference type="ARBA" id="ARBA00022840"/>
    </source>
</evidence>
<feature type="domain" description="DNA mismatch repair proteins mutS family" evidence="4">
    <location>
        <begin position="313"/>
        <end position="489"/>
    </location>
</feature>
<name>A0ABY2Q9M4_9HYPH</name>
<proteinExistence type="predicted"/>
<comment type="caution">
    <text evidence="5">The sequence shown here is derived from an EMBL/GenBank/DDBJ whole genome shotgun (WGS) entry which is preliminary data.</text>
</comment>
<evidence type="ECO:0000256" key="1">
    <source>
        <dbReference type="ARBA" id="ARBA00022741"/>
    </source>
</evidence>
<protein>
    <submittedName>
        <fullName evidence="5">DNA mismatch repair protein MutS</fullName>
    </submittedName>
</protein>
<dbReference type="EMBL" id="SSNY01000003">
    <property type="protein sequence ID" value="THF58563.1"/>
    <property type="molecule type" value="Genomic_DNA"/>
</dbReference>
<organism evidence="5 6">
    <name type="scientific">Ollibium composti</name>
    <dbReference type="NCBI Taxonomy" id="2675109"/>
    <lineage>
        <taxon>Bacteria</taxon>
        <taxon>Pseudomonadati</taxon>
        <taxon>Pseudomonadota</taxon>
        <taxon>Alphaproteobacteria</taxon>
        <taxon>Hyphomicrobiales</taxon>
        <taxon>Phyllobacteriaceae</taxon>
        <taxon>Ollibium</taxon>
    </lineage>
</organism>
<dbReference type="InterPro" id="IPR000432">
    <property type="entry name" value="DNA_mismatch_repair_MutS_C"/>
</dbReference>
<dbReference type="PANTHER" id="PTHR11361:SF34">
    <property type="entry name" value="DNA MISMATCH REPAIR PROTEIN MSH1, MITOCHONDRIAL"/>
    <property type="match status" value="1"/>
</dbReference>
<sequence>MDDEPGCFVDLNLDQVIASAVAKYDESRLRPFFYSTYRNEDVVRYRQEVFRDLEDPEVLGLIPTFCDGMRKVRLEFEFAGKVRYKRHRQMVLFGAIQSYCGTVRGFAGNLGDARLRSRGLRNLRGYLDSYVASLPFTALTAETDEMHEKLSAIRYSMLIHGDKVTVRKYAGEADYSAMVRSQFERFRNLDPEGKESEEKKPDTSLNHVEEGILDFIGDLYPEIFSALEAHLKRHADFIDETVALFDREIQFFLAYLHFVEPLKQAGLNFCYPEVSASDKSISVRQGFDLALAAKLAGEKKPVVGNDFLLDGPERLIVVSGPNQGGKTTFARMFGQLHFLAGLGCPVPGMEAKLFLADRVYTHFEREEDITNLRGKLEDELVHLHETVGQMTGDSIVILNEIFNSTSLQDQIFLSRQVLDGILATDAIGVCVTFIDELASLSEKTVSMVSTVVPDNPAVRTFEILRRPADGLAYALSLAEKHNVTHERLRDRIKP</sequence>
<gene>
    <name evidence="5" type="ORF">E6C48_06015</name>
</gene>
<accession>A0ABY2Q9M4</accession>
<evidence type="ECO:0000313" key="6">
    <source>
        <dbReference type="Proteomes" id="UP000306441"/>
    </source>
</evidence>
<keyword evidence="3" id="KW-0238">DNA-binding</keyword>
<dbReference type="RefSeq" id="WP_136355906.1">
    <property type="nucleotide sequence ID" value="NZ_SSNY01000003.1"/>
</dbReference>
<evidence type="ECO:0000256" key="3">
    <source>
        <dbReference type="ARBA" id="ARBA00023125"/>
    </source>
</evidence>
<keyword evidence="6" id="KW-1185">Reference proteome</keyword>